<keyword evidence="1" id="KW-0812">Transmembrane</keyword>
<dbReference type="STRING" id="1736691.SAMN06295964_2134"/>
<reference evidence="3" key="1">
    <citation type="submission" date="2017-02" db="EMBL/GenBank/DDBJ databases">
        <authorList>
            <person name="Varghese N."/>
            <person name="Submissions S."/>
        </authorList>
    </citation>
    <scope>NUCLEOTIDE SEQUENCE [LARGE SCALE GENOMIC DNA]</scope>
    <source>
        <strain evidence="3">9H-4</strain>
    </source>
</reference>
<evidence type="ECO:0000256" key="1">
    <source>
        <dbReference type="SAM" id="Phobius"/>
    </source>
</evidence>
<evidence type="ECO:0000313" key="3">
    <source>
        <dbReference type="Proteomes" id="UP000191040"/>
    </source>
</evidence>
<dbReference type="Proteomes" id="UP000191040">
    <property type="component" value="Chromosome I"/>
</dbReference>
<organism evidence="2 3">
    <name type="scientific">Aeromicrobium choanae</name>
    <dbReference type="NCBI Taxonomy" id="1736691"/>
    <lineage>
        <taxon>Bacteria</taxon>
        <taxon>Bacillati</taxon>
        <taxon>Actinomycetota</taxon>
        <taxon>Actinomycetes</taxon>
        <taxon>Propionibacteriales</taxon>
        <taxon>Nocardioidaceae</taxon>
        <taxon>Aeromicrobium</taxon>
    </lineage>
</organism>
<accession>A0A1T4Z2U9</accession>
<evidence type="ECO:0000313" key="2">
    <source>
        <dbReference type="EMBL" id="SKB08372.1"/>
    </source>
</evidence>
<feature type="transmembrane region" description="Helical" evidence="1">
    <location>
        <begin position="31"/>
        <end position="53"/>
    </location>
</feature>
<protein>
    <submittedName>
        <fullName evidence="2">Uncharacterized protein</fullName>
    </submittedName>
</protein>
<name>A0A1T4Z2U9_9ACTN</name>
<dbReference type="EMBL" id="LT796768">
    <property type="protein sequence ID" value="SKB08372.1"/>
    <property type="molecule type" value="Genomic_DNA"/>
</dbReference>
<keyword evidence="1" id="KW-0472">Membrane</keyword>
<dbReference type="OrthoDB" id="9988371at2"/>
<proteinExistence type="predicted"/>
<gene>
    <name evidence="2" type="ORF">SAMN06295964_2134</name>
</gene>
<dbReference type="RefSeq" id="WP_153302977.1">
    <property type="nucleotide sequence ID" value="NZ_LT796768.1"/>
</dbReference>
<keyword evidence="3" id="KW-1185">Reference proteome</keyword>
<keyword evidence="1" id="KW-1133">Transmembrane helix</keyword>
<sequence length="64" mass="6990">MRTPVALVFALGLYWMGLNQGAESPDSNVWDFVTVAVVLVVAAIAWEVVARVVRARREPAPPRA</sequence>
<dbReference type="AlphaFoldDB" id="A0A1T4Z2U9"/>